<dbReference type="Gene3D" id="1.10.1740.10">
    <property type="match status" value="1"/>
</dbReference>
<dbReference type="InterPro" id="IPR014284">
    <property type="entry name" value="RNA_pol_sigma-70_dom"/>
</dbReference>
<name>A0A5C6AGV6_9BACT</name>
<evidence type="ECO:0000256" key="4">
    <source>
        <dbReference type="ARBA" id="ARBA00023125"/>
    </source>
</evidence>
<keyword evidence="5" id="KW-0804">Transcription</keyword>
<dbReference type="GO" id="GO:0006352">
    <property type="term" value="P:DNA-templated transcription initiation"/>
    <property type="evidence" value="ECO:0007669"/>
    <property type="project" value="InterPro"/>
</dbReference>
<dbReference type="GO" id="GO:0016987">
    <property type="term" value="F:sigma factor activity"/>
    <property type="evidence" value="ECO:0007669"/>
    <property type="project" value="UniProtKB-KW"/>
</dbReference>
<evidence type="ECO:0000259" key="6">
    <source>
        <dbReference type="Pfam" id="PF04542"/>
    </source>
</evidence>
<protein>
    <submittedName>
        <fullName evidence="7">RNA polymerase sigma factor</fullName>
    </submittedName>
</protein>
<dbReference type="OrthoDB" id="255903at2"/>
<evidence type="ECO:0000256" key="5">
    <source>
        <dbReference type="ARBA" id="ARBA00023163"/>
    </source>
</evidence>
<evidence type="ECO:0000256" key="3">
    <source>
        <dbReference type="ARBA" id="ARBA00023082"/>
    </source>
</evidence>
<dbReference type="Pfam" id="PF04542">
    <property type="entry name" value="Sigma70_r2"/>
    <property type="match status" value="1"/>
</dbReference>
<dbReference type="PANTHER" id="PTHR43133:SF8">
    <property type="entry name" value="RNA POLYMERASE SIGMA FACTOR HI_1459-RELATED"/>
    <property type="match status" value="1"/>
</dbReference>
<evidence type="ECO:0000256" key="1">
    <source>
        <dbReference type="ARBA" id="ARBA00010641"/>
    </source>
</evidence>
<organism evidence="7 8">
    <name type="scientific">Stieleria varia</name>
    <dbReference type="NCBI Taxonomy" id="2528005"/>
    <lineage>
        <taxon>Bacteria</taxon>
        <taxon>Pseudomonadati</taxon>
        <taxon>Planctomycetota</taxon>
        <taxon>Planctomycetia</taxon>
        <taxon>Pirellulales</taxon>
        <taxon>Pirellulaceae</taxon>
        <taxon>Stieleria</taxon>
    </lineage>
</organism>
<dbReference type="InterPro" id="IPR039425">
    <property type="entry name" value="RNA_pol_sigma-70-like"/>
</dbReference>
<dbReference type="Proteomes" id="UP000320176">
    <property type="component" value="Unassembled WGS sequence"/>
</dbReference>
<keyword evidence="3" id="KW-0731">Sigma factor</keyword>
<keyword evidence="2" id="KW-0805">Transcription regulation</keyword>
<proteinExistence type="inferred from homology"/>
<dbReference type="NCBIfam" id="TIGR02937">
    <property type="entry name" value="sigma70-ECF"/>
    <property type="match status" value="1"/>
</dbReference>
<sequence length="215" mass="24499">MFVLAWHAGFLDVIALTDSPNETRATLLLRLRDGGDSDAWNQFLRDYGPMLYRFVRSRGLQDADAADIVQDVMRRVGTAIGRLEYNKQKGGFRAWLFTITRNRLYTYFEQRSRNSATVNDTAQFELLSQAADTQNELEQQWEHEHMRQLAAVAMSTVRDDVEPSTWLAFQRTAVDGLSATAVAEELKMSTGAIYVAKSRVTAKLRAEVERLQENE</sequence>
<reference evidence="7 8" key="1">
    <citation type="submission" date="2019-02" db="EMBL/GenBank/DDBJ databases">
        <title>Deep-cultivation of Planctomycetes and their phenomic and genomic characterization uncovers novel biology.</title>
        <authorList>
            <person name="Wiegand S."/>
            <person name="Jogler M."/>
            <person name="Boedeker C."/>
            <person name="Pinto D."/>
            <person name="Vollmers J."/>
            <person name="Rivas-Marin E."/>
            <person name="Kohn T."/>
            <person name="Peeters S.H."/>
            <person name="Heuer A."/>
            <person name="Rast P."/>
            <person name="Oberbeckmann S."/>
            <person name="Bunk B."/>
            <person name="Jeske O."/>
            <person name="Meyerdierks A."/>
            <person name="Storesund J.E."/>
            <person name="Kallscheuer N."/>
            <person name="Luecker S."/>
            <person name="Lage O.M."/>
            <person name="Pohl T."/>
            <person name="Merkel B.J."/>
            <person name="Hornburger P."/>
            <person name="Mueller R.-W."/>
            <person name="Bruemmer F."/>
            <person name="Labrenz M."/>
            <person name="Spormann A.M."/>
            <person name="Op Den Camp H."/>
            <person name="Overmann J."/>
            <person name="Amann R."/>
            <person name="Jetten M.S.M."/>
            <person name="Mascher T."/>
            <person name="Medema M.H."/>
            <person name="Devos D.P."/>
            <person name="Kaster A.-K."/>
            <person name="Ovreas L."/>
            <person name="Rohde M."/>
            <person name="Galperin M.Y."/>
            <person name="Jogler C."/>
        </authorList>
    </citation>
    <scope>NUCLEOTIDE SEQUENCE [LARGE SCALE GENOMIC DNA]</scope>
    <source>
        <strain evidence="7 8">Pla52n</strain>
    </source>
</reference>
<accession>A0A5C6AGV6</accession>
<feature type="domain" description="RNA polymerase sigma-70 region 2" evidence="6">
    <location>
        <begin position="45"/>
        <end position="113"/>
    </location>
</feature>
<comment type="caution">
    <text evidence="7">The sequence shown here is derived from an EMBL/GenBank/DDBJ whole genome shotgun (WGS) entry which is preliminary data.</text>
</comment>
<dbReference type="InterPro" id="IPR013324">
    <property type="entry name" value="RNA_pol_sigma_r3/r4-like"/>
</dbReference>
<dbReference type="PANTHER" id="PTHR43133">
    <property type="entry name" value="RNA POLYMERASE ECF-TYPE SIGMA FACTO"/>
    <property type="match status" value="1"/>
</dbReference>
<dbReference type="EMBL" id="SJPN01000006">
    <property type="protein sequence ID" value="TWT98667.1"/>
    <property type="molecule type" value="Genomic_DNA"/>
</dbReference>
<keyword evidence="4" id="KW-0238">DNA-binding</keyword>
<dbReference type="InterPro" id="IPR013325">
    <property type="entry name" value="RNA_pol_sigma_r2"/>
</dbReference>
<dbReference type="AlphaFoldDB" id="A0A5C6AGV6"/>
<evidence type="ECO:0000313" key="8">
    <source>
        <dbReference type="Proteomes" id="UP000320176"/>
    </source>
</evidence>
<comment type="similarity">
    <text evidence="1">Belongs to the sigma-70 factor family. ECF subfamily.</text>
</comment>
<evidence type="ECO:0000313" key="7">
    <source>
        <dbReference type="EMBL" id="TWT98667.1"/>
    </source>
</evidence>
<dbReference type="RefSeq" id="WP_146522198.1">
    <property type="nucleotide sequence ID" value="NZ_CP151726.1"/>
</dbReference>
<dbReference type="GO" id="GO:0003677">
    <property type="term" value="F:DNA binding"/>
    <property type="evidence" value="ECO:0007669"/>
    <property type="project" value="UniProtKB-KW"/>
</dbReference>
<dbReference type="SUPFAM" id="SSF88946">
    <property type="entry name" value="Sigma2 domain of RNA polymerase sigma factors"/>
    <property type="match status" value="1"/>
</dbReference>
<dbReference type="InterPro" id="IPR007627">
    <property type="entry name" value="RNA_pol_sigma70_r2"/>
</dbReference>
<gene>
    <name evidence="7" type="ORF">Pla52n_51840</name>
</gene>
<dbReference type="SUPFAM" id="SSF88659">
    <property type="entry name" value="Sigma3 and sigma4 domains of RNA polymerase sigma factors"/>
    <property type="match status" value="1"/>
</dbReference>
<keyword evidence="8" id="KW-1185">Reference proteome</keyword>
<evidence type="ECO:0000256" key="2">
    <source>
        <dbReference type="ARBA" id="ARBA00023015"/>
    </source>
</evidence>